<dbReference type="InterPro" id="IPR013176">
    <property type="entry name" value="Ccz1"/>
</dbReference>
<accession>W8BR86</accession>
<dbReference type="OrthoDB" id="240546at2759"/>
<feature type="domain" description="CCZ1/INTU second Longin" evidence="3">
    <location>
        <begin position="213"/>
        <end position="335"/>
    </location>
</feature>
<dbReference type="InterPro" id="IPR043987">
    <property type="entry name" value="CCZ1/INTU/HSP4_longin_1"/>
</dbReference>
<dbReference type="Pfam" id="PF19031">
    <property type="entry name" value="Intu_longin_1"/>
    <property type="match status" value="1"/>
</dbReference>
<dbReference type="EMBL" id="GAMC01007207">
    <property type="protein sequence ID" value="JAB99348.1"/>
    <property type="molecule type" value="mRNA"/>
</dbReference>
<dbReference type="KEGG" id="ccat:101450122"/>
<gene>
    <name evidence="5" type="primary">CCZ1</name>
</gene>
<dbReference type="InterPro" id="IPR043989">
    <property type="entry name" value="CCZ1/INTU/HSP4_longin_3"/>
</dbReference>
<sequence length="492" mass="57076">MSKILQRVETTLRCFYIFNSNFCKKEGEEANKILYYNPEDIELNTKIKDVGLSEAIIQFTGTFVGSNDCKALHTQKTTQLFYQPESGYWMVMVLNVPKEVKSKDGIEVPEYRGAEVQDRMYRAILRQCYNKYRLNYGTFHSNLSLNECDDYNGRQQLQEKLSTFLNDYLRSLKFPVNDILSFMHSIQYLPLEQSLFLRAHNFINMIRSTFPIIRESVLLYEDYVISGGQIEPMELCSLHQYIGDKFFEKSEGASRNAHIDSPIVEKYLNGVFVTGSESSEQSVNLPRVYLKLSGELNCYYLIIFRVLNATLCLLKSADESPPSYDFYTELRTYMEPQLSSISKDIEESSGKQQSLRKANTSTSLSALTSSVADDCAAPKYIFINEKNLKHVTNIPKECRQISKSVQYLPTNVTNLIADLFPNDEDNDLEESYSPLKEVQIKTTNDYWIVQRRWNWRQSYVVIHNSKATLLDITQEARRVFDKEFTDDVFFDK</sequence>
<evidence type="ECO:0000256" key="1">
    <source>
        <dbReference type="ARBA" id="ARBA00005352"/>
    </source>
</evidence>
<dbReference type="PANTHER" id="PTHR13056:SF0">
    <property type="entry name" value="VACUOLAR FUSION PROTEIN CCZ1 HOMOLOG-RELATED"/>
    <property type="match status" value="1"/>
</dbReference>
<evidence type="ECO:0000259" key="2">
    <source>
        <dbReference type="Pfam" id="PF19031"/>
    </source>
</evidence>
<dbReference type="PANTHER" id="PTHR13056">
    <property type="entry name" value="VACUOLAR FUSION PROTEIN CCZ1 HOMOLOG-RELATED"/>
    <property type="match status" value="1"/>
</dbReference>
<feature type="domain" description="CCZ1/INTU/HSP4 first Longin" evidence="2">
    <location>
        <begin position="13"/>
        <end position="137"/>
    </location>
</feature>
<dbReference type="Pfam" id="PF19033">
    <property type="entry name" value="Intu_longin_3"/>
    <property type="match status" value="1"/>
</dbReference>
<dbReference type="AlphaFoldDB" id="W8BR86"/>
<dbReference type="GO" id="GO:0016192">
    <property type="term" value="P:vesicle-mediated transport"/>
    <property type="evidence" value="ECO:0007669"/>
    <property type="project" value="InterPro"/>
</dbReference>
<protein>
    <submittedName>
        <fullName evidence="5">Vacuolar fusion protein CCZ1</fullName>
    </submittedName>
</protein>
<dbReference type="GeneID" id="101450122"/>
<proteinExistence type="evidence at transcript level"/>
<dbReference type="InterPro" id="IPR043988">
    <property type="entry name" value="CCZ1/INTU_longin_2"/>
</dbReference>
<feature type="domain" description="CCZ1/INTU/HPS4 third Longin" evidence="4">
    <location>
        <begin position="377"/>
        <end position="478"/>
    </location>
</feature>
<evidence type="ECO:0000259" key="4">
    <source>
        <dbReference type="Pfam" id="PF19033"/>
    </source>
</evidence>
<comment type="similarity">
    <text evidence="1">Belongs to the CCZ1 family.</text>
</comment>
<reference evidence="5" key="1">
    <citation type="submission" date="2013-07" db="EMBL/GenBank/DDBJ databases">
        <authorList>
            <person name="Geib S."/>
        </authorList>
    </citation>
    <scope>NUCLEOTIDE SEQUENCE</scope>
</reference>
<organism evidence="5">
    <name type="scientific">Ceratitis capitata</name>
    <name type="common">Mediterranean fruit fly</name>
    <name type="synonym">Tephritis capitata</name>
    <dbReference type="NCBI Taxonomy" id="7213"/>
    <lineage>
        <taxon>Eukaryota</taxon>
        <taxon>Metazoa</taxon>
        <taxon>Ecdysozoa</taxon>
        <taxon>Arthropoda</taxon>
        <taxon>Hexapoda</taxon>
        <taxon>Insecta</taxon>
        <taxon>Pterygota</taxon>
        <taxon>Neoptera</taxon>
        <taxon>Endopterygota</taxon>
        <taxon>Diptera</taxon>
        <taxon>Brachycera</taxon>
        <taxon>Muscomorpha</taxon>
        <taxon>Tephritoidea</taxon>
        <taxon>Tephritidae</taxon>
        <taxon>Ceratitis</taxon>
        <taxon>Ceratitis</taxon>
    </lineage>
</organism>
<dbReference type="GO" id="GO:0035658">
    <property type="term" value="C:Mon1-Ccz1 complex"/>
    <property type="evidence" value="ECO:0007669"/>
    <property type="project" value="InterPro"/>
</dbReference>
<dbReference type="CTD" id="51622"/>
<evidence type="ECO:0000259" key="3">
    <source>
        <dbReference type="Pfam" id="PF19032"/>
    </source>
</evidence>
<evidence type="ECO:0000313" key="5">
    <source>
        <dbReference type="EMBL" id="JAB99348.1"/>
    </source>
</evidence>
<name>W8BR86_CERCA</name>
<dbReference type="Pfam" id="PF19032">
    <property type="entry name" value="Intu_longin_2"/>
    <property type="match status" value="1"/>
</dbReference>
<reference evidence="5" key="2">
    <citation type="journal article" date="2014" name="BMC Genomics">
        <title>A genomic perspective to assessing quality of mass-reared SIT flies used in Mediterranean fruit fly (Ceratitis capitata) eradication in California.</title>
        <authorList>
            <person name="Calla B."/>
            <person name="Hall B."/>
            <person name="Hou S."/>
            <person name="Geib S.M."/>
        </authorList>
    </citation>
    <scope>NUCLEOTIDE SEQUENCE</scope>
</reference>